<dbReference type="Gene3D" id="1.10.10.60">
    <property type="entry name" value="Homeodomain-like"/>
    <property type="match status" value="1"/>
</dbReference>
<gene>
    <name evidence="6" type="ORF">B5V00_08595</name>
</gene>
<dbReference type="STRING" id="1969733.B5V00_08595"/>
<dbReference type="InterPro" id="IPR025662">
    <property type="entry name" value="Sigma_54_int_dom_ATP-bd_1"/>
</dbReference>
<dbReference type="Gene3D" id="3.40.50.300">
    <property type="entry name" value="P-loop containing nucleotide triphosphate hydrolases"/>
    <property type="match status" value="1"/>
</dbReference>
<comment type="caution">
    <text evidence="6">The sequence shown here is derived from an EMBL/GenBank/DDBJ whole genome shotgun (WGS) entry which is preliminary data.</text>
</comment>
<dbReference type="InterPro" id="IPR002078">
    <property type="entry name" value="Sigma_54_int"/>
</dbReference>
<dbReference type="PROSITE" id="PS50045">
    <property type="entry name" value="SIGMA54_INTERACT_4"/>
    <property type="match status" value="1"/>
</dbReference>
<dbReference type="GO" id="GO:0005524">
    <property type="term" value="F:ATP binding"/>
    <property type="evidence" value="ECO:0007669"/>
    <property type="project" value="UniProtKB-KW"/>
</dbReference>
<evidence type="ECO:0000256" key="3">
    <source>
        <dbReference type="ARBA" id="ARBA00023015"/>
    </source>
</evidence>
<evidence type="ECO:0000256" key="4">
    <source>
        <dbReference type="ARBA" id="ARBA00023163"/>
    </source>
</evidence>
<dbReference type="GO" id="GO:0006355">
    <property type="term" value="P:regulation of DNA-templated transcription"/>
    <property type="evidence" value="ECO:0007669"/>
    <property type="project" value="InterPro"/>
</dbReference>
<dbReference type="GO" id="GO:0043565">
    <property type="term" value="F:sequence-specific DNA binding"/>
    <property type="evidence" value="ECO:0007669"/>
    <property type="project" value="InterPro"/>
</dbReference>
<accession>A0A1X0Y518</accession>
<dbReference type="PANTHER" id="PTHR32071:SF81">
    <property type="entry name" value="PROPIONATE CATABOLISM OPERON REGULATORY PROTEIN"/>
    <property type="match status" value="1"/>
</dbReference>
<dbReference type="Pfam" id="PF00158">
    <property type="entry name" value="Sigma54_activat"/>
    <property type="match status" value="1"/>
</dbReference>
<evidence type="ECO:0000256" key="2">
    <source>
        <dbReference type="ARBA" id="ARBA00022840"/>
    </source>
</evidence>
<dbReference type="InterPro" id="IPR027417">
    <property type="entry name" value="P-loop_NTPase"/>
</dbReference>
<dbReference type="Gene3D" id="1.10.8.60">
    <property type="match status" value="1"/>
</dbReference>
<protein>
    <recommendedName>
        <fullName evidence="5">Sigma-54 factor interaction domain-containing protein</fullName>
    </recommendedName>
</protein>
<keyword evidence="7" id="KW-1185">Reference proteome</keyword>
<sequence>MKKILFAWVGMHDIRAARDDRVDDLGPIARVVSEVAYDRLVLLNNYGKEEKVPDYIKWLRTKCSAVIELIEVKLPSPIDFAAIYVAAKKQVEKVFREEKGRVAPVFHLSPGTPAMQAVWIMLGKGPFVEAELIQSSREQGVQSVEMPFDIYAEYIPDIQAGADRRLMVLANGDSLYDKSFDLPTSTPGHGIIHQCAAMKILVAQADLVAGRNVPVLLEGETGTGKELFAQHIHAESRRSNKPFLPVNCGAIPKDLFEAEFFGYARGAFSGAVKDHSGYFEQADGGTLFLDELGEMPLDAQVKILRVLTDGVVRRIGDPRERQVDVRIIAATNRDLLAEVAAGRFRADLFYRLAVAMLKLPPLREREGDIHLLLEHILGQVNRELGKESGYKQKKFSINAKNLMKRHLWPGNAREMHNTILRICVWCQNEVIQEEDVRRALLPGIAEDKDDILSRPLGEGFNIQELQAFLTSHYIRRALDEAGGNKSRAAALLGLKNYQTLNNWMEKYGVEM</sequence>
<dbReference type="RefSeq" id="WP_085010373.1">
    <property type="nucleotide sequence ID" value="NZ_NAAD01000009.1"/>
</dbReference>
<dbReference type="FunFam" id="3.40.50.300:FF:000006">
    <property type="entry name" value="DNA-binding transcriptional regulator NtrC"/>
    <property type="match status" value="1"/>
</dbReference>
<dbReference type="Pfam" id="PF25601">
    <property type="entry name" value="AAA_lid_14"/>
    <property type="match status" value="1"/>
</dbReference>
<dbReference type="InterPro" id="IPR009057">
    <property type="entry name" value="Homeodomain-like_sf"/>
</dbReference>
<reference evidence="6 7" key="1">
    <citation type="submission" date="2017-03" db="EMBL/GenBank/DDBJ databases">
        <title>Genome sequence of Geothermobacter sp. EPR-M, Deep-Sea Iron Reducer.</title>
        <authorList>
            <person name="Tully B."/>
            <person name="Savalia P."/>
            <person name="Abuyen K."/>
            <person name="Baughan C."/>
            <person name="Romero E."/>
            <person name="Ronkowski C."/>
            <person name="Torres B."/>
            <person name="Tremblay J."/>
            <person name="Trujillo A."/>
            <person name="Tyler M."/>
            <person name="Perez-Rodriguez I."/>
            <person name="Amend J."/>
        </authorList>
    </citation>
    <scope>NUCLEOTIDE SEQUENCE [LARGE SCALE GENOMIC DNA]</scope>
    <source>
        <strain evidence="6 7">EPR-M</strain>
    </source>
</reference>
<dbReference type="InterPro" id="IPR003593">
    <property type="entry name" value="AAA+_ATPase"/>
</dbReference>
<dbReference type="PROSITE" id="PS00675">
    <property type="entry name" value="SIGMA54_INTERACT_1"/>
    <property type="match status" value="1"/>
</dbReference>
<dbReference type="PROSITE" id="PS00676">
    <property type="entry name" value="SIGMA54_INTERACT_2"/>
    <property type="match status" value="1"/>
</dbReference>
<dbReference type="SUPFAM" id="SSF52540">
    <property type="entry name" value="P-loop containing nucleoside triphosphate hydrolases"/>
    <property type="match status" value="1"/>
</dbReference>
<dbReference type="InterPro" id="IPR025943">
    <property type="entry name" value="Sigma_54_int_dom_ATP-bd_2"/>
</dbReference>
<dbReference type="SUPFAM" id="SSF46689">
    <property type="entry name" value="Homeodomain-like"/>
    <property type="match status" value="1"/>
</dbReference>
<proteinExistence type="predicted"/>
<keyword evidence="2" id="KW-0067">ATP-binding</keyword>
<keyword evidence="1" id="KW-0547">Nucleotide-binding</keyword>
<evidence type="ECO:0000313" key="6">
    <source>
        <dbReference type="EMBL" id="ORJ60300.1"/>
    </source>
</evidence>
<dbReference type="AlphaFoldDB" id="A0A1X0Y518"/>
<keyword evidence="4" id="KW-0804">Transcription</keyword>
<dbReference type="PANTHER" id="PTHR32071">
    <property type="entry name" value="TRANSCRIPTIONAL REGULATORY PROTEIN"/>
    <property type="match status" value="1"/>
</dbReference>
<evidence type="ECO:0000259" key="5">
    <source>
        <dbReference type="PROSITE" id="PS50045"/>
    </source>
</evidence>
<dbReference type="CDD" id="cd00009">
    <property type="entry name" value="AAA"/>
    <property type="match status" value="1"/>
</dbReference>
<dbReference type="Proteomes" id="UP000193136">
    <property type="component" value="Unassembled WGS sequence"/>
</dbReference>
<keyword evidence="3" id="KW-0805">Transcription regulation</keyword>
<evidence type="ECO:0000256" key="1">
    <source>
        <dbReference type="ARBA" id="ARBA00022741"/>
    </source>
</evidence>
<feature type="domain" description="Sigma-54 factor interaction" evidence="5">
    <location>
        <begin position="191"/>
        <end position="424"/>
    </location>
</feature>
<dbReference type="InterPro" id="IPR058031">
    <property type="entry name" value="AAA_lid_NorR"/>
</dbReference>
<dbReference type="OrthoDB" id="9814761at2"/>
<dbReference type="EMBL" id="NAAD01000009">
    <property type="protein sequence ID" value="ORJ60300.1"/>
    <property type="molecule type" value="Genomic_DNA"/>
</dbReference>
<dbReference type="SMART" id="SM00382">
    <property type="entry name" value="AAA"/>
    <property type="match status" value="1"/>
</dbReference>
<evidence type="ECO:0000313" key="7">
    <source>
        <dbReference type="Proteomes" id="UP000193136"/>
    </source>
</evidence>
<dbReference type="InterPro" id="IPR002197">
    <property type="entry name" value="HTH_Fis"/>
</dbReference>
<dbReference type="Pfam" id="PF02954">
    <property type="entry name" value="HTH_8"/>
    <property type="match status" value="1"/>
</dbReference>
<organism evidence="6 7">
    <name type="scientific">Geothermobacter hydrogeniphilus</name>
    <dbReference type="NCBI Taxonomy" id="1969733"/>
    <lineage>
        <taxon>Bacteria</taxon>
        <taxon>Pseudomonadati</taxon>
        <taxon>Thermodesulfobacteriota</taxon>
        <taxon>Desulfuromonadia</taxon>
        <taxon>Desulfuromonadales</taxon>
        <taxon>Geothermobacteraceae</taxon>
        <taxon>Geothermobacter</taxon>
    </lineage>
</organism>
<name>A0A1X0Y518_9BACT</name>